<organism evidence="1 2">
    <name type="scientific">Pontibacter aquaedesilientis</name>
    <dbReference type="NCBI Taxonomy" id="2766980"/>
    <lineage>
        <taxon>Bacteria</taxon>
        <taxon>Pseudomonadati</taxon>
        <taxon>Bacteroidota</taxon>
        <taxon>Cytophagia</taxon>
        <taxon>Cytophagales</taxon>
        <taxon>Hymenobacteraceae</taxon>
        <taxon>Pontibacter</taxon>
    </lineage>
</organism>
<evidence type="ECO:0000313" key="2">
    <source>
        <dbReference type="Proteomes" id="UP000625551"/>
    </source>
</evidence>
<gene>
    <name evidence="1" type="ORF">H9Q13_16690</name>
</gene>
<name>A0ABR7XKI5_9BACT</name>
<dbReference type="InterPro" id="IPR029470">
    <property type="entry name" value="PDDEXK_4"/>
</dbReference>
<sequence length="411" mass="48458">MEEIIEQELQQAYLKLVRDTNFDRLELALNEPNIFSILSIEHMEIRHSNFLGWLLNPRESHGLNDLFLKRFLREIFSDEKVNGISALHAESLNFQKVEILREWKSIDLLLKFPEIVICIENKVHSKDHSNQLARYKEIVREEFPEPEFKNVFIYLTPYGDASSQEQESYAFFSYQIIIDILDRILEVYKELIPAQSIIYIRDYIKSLKRNLMATDTTNDLAKEIYRNHQKLLDFIFENKPDYMDDFSKMIEQFLLENGYLIGSKGKGIVRFISKELKAIVPAYSESNGWTEKEAFMFELDFRNKKKLMFKATGAPAPSNPIYKNRLAEILKGLEGARKTTEIWQVFISEETSLELKKLALEDPEKLKTRLEGFWKKILPLIQRVESTMLSHKEELLALKKEVQVKRRLDLF</sequence>
<proteinExistence type="predicted"/>
<accession>A0ABR7XKI5</accession>
<protein>
    <submittedName>
        <fullName evidence="1">PD-(D/E)XK nuclease family protein</fullName>
    </submittedName>
</protein>
<dbReference type="EMBL" id="JACXAJ010000011">
    <property type="protein sequence ID" value="MBD1398812.1"/>
    <property type="molecule type" value="Genomic_DNA"/>
</dbReference>
<comment type="caution">
    <text evidence="1">The sequence shown here is derived from an EMBL/GenBank/DDBJ whole genome shotgun (WGS) entry which is preliminary data.</text>
</comment>
<dbReference type="Pfam" id="PF14281">
    <property type="entry name" value="PDDEXK_4"/>
    <property type="match status" value="1"/>
</dbReference>
<reference evidence="1 2" key="1">
    <citation type="submission" date="2020-09" db="EMBL/GenBank/DDBJ databases">
        <title>Genome sequencing and assembly of Pontibacter sp.</title>
        <authorList>
            <person name="Chhetri G."/>
        </authorList>
    </citation>
    <scope>NUCLEOTIDE SEQUENCE [LARGE SCALE GENOMIC DNA]</scope>
    <source>
        <strain evidence="1 2">JH31</strain>
    </source>
</reference>
<dbReference type="RefSeq" id="WP_191184944.1">
    <property type="nucleotide sequence ID" value="NZ_JACXAJ010000011.1"/>
</dbReference>
<evidence type="ECO:0000313" key="1">
    <source>
        <dbReference type="EMBL" id="MBD1398812.1"/>
    </source>
</evidence>
<dbReference type="Proteomes" id="UP000625551">
    <property type="component" value="Unassembled WGS sequence"/>
</dbReference>
<keyword evidence="2" id="KW-1185">Reference proteome</keyword>